<organism evidence="1 2">
    <name type="scientific">Ceratodon purpureus</name>
    <name type="common">Fire moss</name>
    <name type="synonym">Dicranum purpureum</name>
    <dbReference type="NCBI Taxonomy" id="3225"/>
    <lineage>
        <taxon>Eukaryota</taxon>
        <taxon>Viridiplantae</taxon>
        <taxon>Streptophyta</taxon>
        <taxon>Embryophyta</taxon>
        <taxon>Bryophyta</taxon>
        <taxon>Bryophytina</taxon>
        <taxon>Bryopsida</taxon>
        <taxon>Dicranidae</taxon>
        <taxon>Pseudoditrichales</taxon>
        <taxon>Ditrichaceae</taxon>
        <taxon>Ceratodon</taxon>
    </lineage>
</organism>
<gene>
    <name evidence="1" type="ORF">KC19_VG271000</name>
</gene>
<dbReference type="AlphaFoldDB" id="A0A8T0HUA7"/>
<protein>
    <submittedName>
        <fullName evidence="1">Uncharacterized protein</fullName>
    </submittedName>
</protein>
<accession>A0A8T0HUA7</accession>
<keyword evidence="2" id="KW-1185">Reference proteome</keyword>
<proteinExistence type="predicted"/>
<evidence type="ECO:0000313" key="1">
    <source>
        <dbReference type="EMBL" id="KAG0574554.1"/>
    </source>
</evidence>
<evidence type="ECO:0000313" key="2">
    <source>
        <dbReference type="Proteomes" id="UP000822688"/>
    </source>
</evidence>
<dbReference type="Proteomes" id="UP000822688">
    <property type="component" value="Chromosome V"/>
</dbReference>
<name>A0A8T0HUA7_CERPU</name>
<reference evidence="1" key="1">
    <citation type="submission" date="2020-06" db="EMBL/GenBank/DDBJ databases">
        <title>WGS assembly of Ceratodon purpureus strain R40.</title>
        <authorList>
            <person name="Carey S.B."/>
            <person name="Jenkins J."/>
            <person name="Shu S."/>
            <person name="Lovell J.T."/>
            <person name="Sreedasyam A."/>
            <person name="Maumus F."/>
            <person name="Tiley G.P."/>
            <person name="Fernandez-Pozo N."/>
            <person name="Barry K."/>
            <person name="Chen C."/>
            <person name="Wang M."/>
            <person name="Lipzen A."/>
            <person name="Daum C."/>
            <person name="Saski C.A."/>
            <person name="Payton A.C."/>
            <person name="Mcbreen J.C."/>
            <person name="Conrad R.E."/>
            <person name="Kollar L.M."/>
            <person name="Olsson S."/>
            <person name="Huttunen S."/>
            <person name="Landis J.B."/>
            <person name="Wickett N.J."/>
            <person name="Johnson M.G."/>
            <person name="Rensing S.A."/>
            <person name="Grimwood J."/>
            <person name="Schmutz J."/>
            <person name="Mcdaniel S.F."/>
        </authorList>
    </citation>
    <scope>NUCLEOTIDE SEQUENCE</scope>
    <source>
        <strain evidence="1">R40</strain>
    </source>
</reference>
<comment type="caution">
    <text evidence="1">The sequence shown here is derived from an EMBL/GenBank/DDBJ whole genome shotgun (WGS) entry which is preliminary data.</text>
</comment>
<dbReference type="EMBL" id="CM026426">
    <property type="protein sequence ID" value="KAG0574554.1"/>
    <property type="molecule type" value="Genomic_DNA"/>
</dbReference>
<sequence length="106" mass="12310">MDLPPRVPLTDPRRIAAREQKLWSRESSYAIQEQQRQSEPHLKISCPSRLCNCGWRQEKFVDTVLHHLGAEKMYGRNPTRYGSSKGYIPDDSDVKWDDHITRSGLS</sequence>